<dbReference type="AlphaFoldDB" id="A0A6B2KYG8"/>
<evidence type="ECO:0000256" key="3">
    <source>
        <dbReference type="ARBA" id="ARBA00023136"/>
    </source>
</evidence>
<feature type="domain" description="VPS10" evidence="6">
    <location>
        <begin position="20"/>
        <end position="645"/>
    </location>
</feature>
<dbReference type="GO" id="GO:0016020">
    <property type="term" value="C:membrane"/>
    <property type="evidence" value="ECO:0007669"/>
    <property type="project" value="UniProtKB-SubCell"/>
</dbReference>
<keyword evidence="3 5" id="KW-0472">Membrane</keyword>
<evidence type="ECO:0000256" key="2">
    <source>
        <dbReference type="ARBA" id="ARBA00022737"/>
    </source>
</evidence>
<dbReference type="InterPro" id="IPR031777">
    <property type="entry name" value="Sortilin_C"/>
</dbReference>
<comment type="subcellular location">
    <subcellularLocation>
        <location evidence="1">Membrane</location>
    </subcellularLocation>
</comment>
<feature type="transmembrane region" description="Helical" evidence="5">
    <location>
        <begin position="658"/>
        <end position="679"/>
    </location>
</feature>
<dbReference type="InterPro" id="IPR050310">
    <property type="entry name" value="VPS10-sortilin"/>
</dbReference>
<dbReference type="InterPro" id="IPR006581">
    <property type="entry name" value="VPS10"/>
</dbReference>
<organism evidence="7">
    <name type="scientific">Arcella intermedia</name>
    <dbReference type="NCBI Taxonomy" id="1963864"/>
    <lineage>
        <taxon>Eukaryota</taxon>
        <taxon>Amoebozoa</taxon>
        <taxon>Tubulinea</taxon>
        <taxon>Elardia</taxon>
        <taxon>Arcellinida</taxon>
        <taxon>Sphaerothecina</taxon>
        <taxon>Arcellidae</taxon>
        <taxon>Arcella</taxon>
    </lineage>
</organism>
<keyword evidence="4" id="KW-0325">Glycoprotein</keyword>
<dbReference type="Pfam" id="PF15902">
    <property type="entry name" value="Sortilin-Vps10"/>
    <property type="match status" value="1"/>
</dbReference>
<sequence length="724" mass="81914">MEESSVVDDYQIYFVSNNNQIVFIRTLDGSIFRSVDEGKTWTKQTVPQIMANIHQVPGGIFQLFNTQVKDGMIALYFLGADHKSLWVSSDGGETYLFWDTMPNNIQQLLMHPMYPGKVLAKRRNGDKVEIWLGTQFGKEWTNIARLLPPSTNAVWSIFPRTSPNRIYLLQYSNPLQPDPRDTVLVYSDDYFTNTTVLPVRKVQSWAIYEPNKFVVISCVDPLCDSKQLLISDDGGDTFNLVRFPEYGGEAQDEHDFYIWEISDEAIWTYVERSCSRSNINCWGDIFHSNAADKDFTLSLPFSKKYEFTKFNSVDGIYLANQYTTRNGLLESVESVRSLITFNKGSDWEILRAPEVDASGELTNCSIASGCSLHVHGWGSGHFFSYFYSVPNAVGLMVASGNLGQKLDNRPDKSNTYISFNGGIKWQEVRKGSYIPEIGDFGGIIVLGKDSGVIDELLYTVDDGKEWRVCKYGDNSLDITNIRVAPGWKSRRFLMYGQKYVNNSLQTVVAQLNFDEELPKQCTAEDFTTWSPKDEHGQCVLGKATYYQKRKSLCYFGENYVQQATTENCLCVQEDYECDHCFYRKELGSPCTLECSVQDFPEPPANCSGYYEVDAGYRLVDNDNCILDGPHTPKPKGLVSCGMVPPKPVPQSNNSGYSILYVSIVILVLLVVIVIAIGLFRTNECFQHFVYYAIGSESDRSTNVTENHLVDLEQNSIDLTDEDTQ</sequence>
<keyword evidence="5" id="KW-1133">Transmembrane helix</keyword>
<keyword evidence="5" id="KW-0812">Transmembrane</keyword>
<reference evidence="7" key="1">
    <citation type="journal article" date="2020" name="J. Eukaryot. Microbiol.">
        <title>De novo Sequencing, Assembly and Annotation of the Transcriptome for the Free-Living Testate Amoeba Arcella intermedia.</title>
        <authorList>
            <person name="Ribeiro G.M."/>
            <person name="Porfirio-Sousa A.L."/>
            <person name="Maurer-Alcala X.X."/>
            <person name="Katz L.A."/>
            <person name="Lahr D.J.G."/>
        </authorList>
    </citation>
    <scope>NUCLEOTIDE SEQUENCE</scope>
</reference>
<dbReference type="GO" id="GO:0006892">
    <property type="term" value="P:post-Golgi vesicle-mediated transport"/>
    <property type="evidence" value="ECO:0007669"/>
    <property type="project" value="TreeGrafter"/>
</dbReference>
<dbReference type="InterPro" id="IPR015943">
    <property type="entry name" value="WD40/YVTN_repeat-like_dom_sf"/>
</dbReference>
<protein>
    <recommendedName>
        <fullName evidence="6">VPS10 domain-containing protein</fullName>
    </recommendedName>
</protein>
<dbReference type="InterPro" id="IPR031778">
    <property type="entry name" value="Sortilin_N"/>
</dbReference>
<evidence type="ECO:0000259" key="6">
    <source>
        <dbReference type="SMART" id="SM00602"/>
    </source>
</evidence>
<dbReference type="PANTHER" id="PTHR12106">
    <property type="entry name" value="SORTILIN RELATED"/>
    <property type="match status" value="1"/>
</dbReference>
<dbReference type="Pfam" id="PF15901">
    <property type="entry name" value="Sortilin_C"/>
    <property type="match status" value="1"/>
</dbReference>
<evidence type="ECO:0000256" key="5">
    <source>
        <dbReference type="SAM" id="Phobius"/>
    </source>
</evidence>
<dbReference type="Gene3D" id="3.30.60.270">
    <property type="match status" value="1"/>
</dbReference>
<dbReference type="SMART" id="SM00602">
    <property type="entry name" value="VPS10"/>
    <property type="match status" value="1"/>
</dbReference>
<proteinExistence type="predicted"/>
<evidence type="ECO:0000313" key="7">
    <source>
        <dbReference type="EMBL" id="NDV29813.1"/>
    </source>
</evidence>
<dbReference type="SUPFAM" id="SSF110296">
    <property type="entry name" value="Oligoxyloglucan reducing end-specific cellobiohydrolase"/>
    <property type="match status" value="1"/>
</dbReference>
<keyword evidence="2" id="KW-0677">Repeat</keyword>
<evidence type="ECO:0000256" key="1">
    <source>
        <dbReference type="ARBA" id="ARBA00004370"/>
    </source>
</evidence>
<accession>A0A6B2KYG8</accession>
<dbReference type="GO" id="GO:0005794">
    <property type="term" value="C:Golgi apparatus"/>
    <property type="evidence" value="ECO:0007669"/>
    <property type="project" value="TreeGrafter"/>
</dbReference>
<dbReference type="PANTHER" id="PTHR12106:SF27">
    <property type="entry name" value="SORTILIN-RELATED RECEPTOR"/>
    <property type="match status" value="1"/>
</dbReference>
<evidence type="ECO:0000256" key="4">
    <source>
        <dbReference type="ARBA" id="ARBA00023180"/>
    </source>
</evidence>
<dbReference type="Gene3D" id="2.10.70.80">
    <property type="match status" value="1"/>
</dbReference>
<name>A0A6B2KYG8_9EUKA</name>
<dbReference type="EMBL" id="GIBP01000844">
    <property type="protein sequence ID" value="NDV29813.1"/>
    <property type="molecule type" value="Transcribed_RNA"/>
</dbReference>
<dbReference type="Gene3D" id="2.130.10.10">
    <property type="entry name" value="YVTN repeat-like/Quinoprotein amine dehydrogenase"/>
    <property type="match status" value="1"/>
</dbReference>
<dbReference type="CDD" id="cd15482">
    <property type="entry name" value="Sialidase_non-viral"/>
    <property type="match status" value="1"/>
</dbReference>